<protein>
    <submittedName>
        <fullName evidence="1">Uncharacterized protein</fullName>
    </submittedName>
</protein>
<accession>A0A0E9V0J4</accession>
<reference evidence="1" key="2">
    <citation type="journal article" date="2015" name="Fish Shellfish Immunol.">
        <title>Early steps in the European eel (Anguilla anguilla)-Vibrio vulnificus interaction in the gills: Role of the RtxA13 toxin.</title>
        <authorList>
            <person name="Callol A."/>
            <person name="Pajuelo D."/>
            <person name="Ebbesson L."/>
            <person name="Teles M."/>
            <person name="MacKenzie S."/>
            <person name="Amaro C."/>
        </authorList>
    </citation>
    <scope>NUCLEOTIDE SEQUENCE</scope>
</reference>
<dbReference type="AlphaFoldDB" id="A0A0E9V0J4"/>
<evidence type="ECO:0000313" key="1">
    <source>
        <dbReference type="EMBL" id="JAH71567.1"/>
    </source>
</evidence>
<proteinExistence type="predicted"/>
<dbReference type="EMBL" id="GBXM01037010">
    <property type="protein sequence ID" value="JAH71567.1"/>
    <property type="molecule type" value="Transcribed_RNA"/>
</dbReference>
<sequence>MSTVSPSVQLTCPLSQWCCIKAPMLAVLRWVSPFFSKFIHISTNSRS</sequence>
<reference evidence="1" key="1">
    <citation type="submission" date="2014-11" db="EMBL/GenBank/DDBJ databases">
        <authorList>
            <person name="Amaro Gonzalez C."/>
        </authorList>
    </citation>
    <scope>NUCLEOTIDE SEQUENCE</scope>
</reference>
<name>A0A0E9V0J4_ANGAN</name>
<organism evidence="1">
    <name type="scientific">Anguilla anguilla</name>
    <name type="common">European freshwater eel</name>
    <name type="synonym">Muraena anguilla</name>
    <dbReference type="NCBI Taxonomy" id="7936"/>
    <lineage>
        <taxon>Eukaryota</taxon>
        <taxon>Metazoa</taxon>
        <taxon>Chordata</taxon>
        <taxon>Craniata</taxon>
        <taxon>Vertebrata</taxon>
        <taxon>Euteleostomi</taxon>
        <taxon>Actinopterygii</taxon>
        <taxon>Neopterygii</taxon>
        <taxon>Teleostei</taxon>
        <taxon>Anguilliformes</taxon>
        <taxon>Anguillidae</taxon>
        <taxon>Anguilla</taxon>
    </lineage>
</organism>